<reference evidence="3" key="1">
    <citation type="submission" date="2022-11" db="UniProtKB">
        <authorList>
            <consortium name="WormBaseParasite"/>
        </authorList>
    </citation>
    <scope>IDENTIFICATION</scope>
</reference>
<organism evidence="2 3">
    <name type="scientific">Acrobeloides nanus</name>
    <dbReference type="NCBI Taxonomy" id="290746"/>
    <lineage>
        <taxon>Eukaryota</taxon>
        <taxon>Metazoa</taxon>
        <taxon>Ecdysozoa</taxon>
        <taxon>Nematoda</taxon>
        <taxon>Chromadorea</taxon>
        <taxon>Rhabditida</taxon>
        <taxon>Tylenchina</taxon>
        <taxon>Cephalobomorpha</taxon>
        <taxon>Cephaloboidea</taxon>
        <taxon>Cephalobidae</taxon>
        <taxon>Acrobeloides</taxon>
    </lineage>
</organism>
<sequence>METTNFCIFVLLFEFLFYQLGESKTHSMPCCLESIGNSACMEMKRRRPMEFEERCKTDADFGMLQCCATCETEVAKLGKDLFADGKRSRHCFDRHNKKFCLQFLYQVRNFIHLFSWTYLFAHMIQNGILFNH</sequence>
<keyword evidence="1" id="KW-0732">Signal</keyword>
<dbReference type="WBParaSite" id="ACRNAN_scaffold15503.g21762.t1">
    <property type="protein sequence ID" value="ACRNAN_scaffold15503.g21762.t1"/>
    <property type="gene ID" value="ACRNAN_scaffold15503.g21762"/>
</dbReference>
<feature type="chain" id="PRO_5037894017" evidence="1">
    <location>
        <begin position="24"/>
        <end position="132"/>
    </location>
</feature>
<evidence type="ECO:0000313" key="3">
    <source>
        <dbReference type="WBParaSite" id="ACRNAN_scaffold15503.g21762.t1"/>
    </source>
</evidence>
<name>A0A914CXE5_9BILA</name>
<evidence type="ECO:0000256" key="1">
    <source>
        <dbReference type="SAM" id="SignalP"/>
    </source>
</evidence>
<dbReference type="Proteomes" id="UP000887540">
    <property type="component" value="Unplaced"/>
</dbReference>
<accession>A0A914CXE5</accession>
<protein>
    <submittedName>
        <fullName evidence="3">Uncharacterized protein</fullName>
    </submittedName>
</protein>
<keyword evidence="2" id="KW-1185">Reference proteome</keyword>
<proteinExistence type="predicted"/>
<dbReference type="AlphaFoldDB" id="A0A914CXE5"/>
<evidence type="ECO:0000313" key="2">
    <source>
        <dbReference type="Proteomes" id="UP000887540"/>
    </source>
</evidence>
<feature type="signal peptide" evidence="1">
    <location>
        <begin position="1"/>
        <end position="23"/>
    </location>
</feature>
<dbReference type="PANTHER" id="PTHR35017">
    <property type="entry name" value="PROTEIN CBG16223-RELATED"/>
    <property type="match status" value="1"/>
</dbReference>
<dbReference type="PANTHER" id="PTHR35017:SF1">
    <property type="entry name" value="SHKT DOMAIN-CONTAINING PROTEIN"/>
    <property type="match status" value="1"/>
</dbReference>